<dbReference type="SMART" id="SM00872">
    <property type="entry name" value="Alpha-mann_mid"/>
    <property type="match status" value="1"/>
</dbReference>
<evidence type="ECO:0000313" key="15">
    <source>
        <dbReference type="Proteomes" id="UP001331761"/>
    </source>
</evidence>
<evidence type="ECO:0000256" key="1">
    <source>
        <dbReference type="ARBA" id="ARBA00001947"/>
    </source>
</evidence>
<dbReference type="InterPro" id="IPR037094">
    <property type="entry name" value="Glyco_hydro_38_cen_sf"/>
</dbReference>
<accession>A0AAN8G6J2</accession>
<dbReference type="Pfam" id="PF01074">
    <property type="entry name" value="Glyco_hydro_38N"/>
    <property type="match status" value="1"/>
</dbReference>
<feature type="transmembrane region" description="Helical" evidence="12">
    <location>
        <begin position="7"/>
        <end position="24"/>
    </location>
</feature>
<feature type="domain" description="Glycoside hydrolase family 38 central" evidence="13">
    <location>
        <begin position="539"/>
        <end position="619"/>
    </location>
</feature>
<dbReference type="InterPro" id="IPR028995">
    <property type="entry name" value="Glyco_hydro_57/38_cen_sf"/>
</dbReference>
<evidence type="ECO:0000256" key="11">
    <source>
        <dbReference type="SAM" id="Coils"/>
    </source>
</evidence>
<dbReference type="InterPro" id="IPR011330">
    <property type="entry name" value="Glyco_hydro/deAcase_b/a-brl"/>
</dbReference>
<dbReference type="PANTHER" id="PTHR11607">
    <property type="entry name" value="ALPHA-MANNOSIDASE"/>
    <property type="match status" value="1"/>
</dbReference>
<dbReference type="GO" id="GO:0006491">
    <property type="term" value="P:N-glycan processing"/>
    <property type="evidence" value="ECO:0007669"/>
    <property type="project" value="TreeGrafter"/>
</dbReference>
<organism evidence="14 15">
    <name type="scientific">Trichostrongylus colubriformis</name>
    <name type="common">Black scour worm</name>
    <dbReference type="NCBI Taxonomy" id="6319"/>
    <lineage>
        <taxon>Eukaryota</taxon>
        <taxon>Metazoa</taxon>
        <taxon>Ecdysozoa</taxon>
        <taxon>Nematoda</taxon>
        <taxon>Chromadorea</taxon>
        <taxon>Rhabditida</taxon>
        <taxon>Rhabditina</taxon>
        <taxon>Rhabditomorpha</taxon>
        <taxon>Strongyloidea</taxon>
        <taxon>Trichostrongylidae</taxon>
        <taxon>Trichostrongylus</taxon>
    </lineage>
</organism>
<dbReference type="GO" id="GO:0006013">
    <property type="term" value="P:mannose metabolic process"/>
    <property type="evidence" value="ECO:0007669"/>
    <property type="project" value="InterPro"/>
</dbReference>
<comment type="caution">
    <text evidence="14">The sequence shown here is derived from an EMBL/GenBank/DDBJ whole genome shotgun (WGS) entry which is preliminary data.</text>
</comment>
<dbReference type="InterPro" id="IPR050843">
    <property type="entry name" value="Glycosyl_Hydrlase_38"/>
</dbReference>
<evidence type="ECO:0000256" key="6">
    <source>
        <dbReference type="ARBA" id="ARBA00023295"/>
    </source>
</evidence>
<evidence type="ECO:0000256" key="2">
    <source>
        <dbReference type="ARBA" id="ARBA00009792"/>
    </source>
</evidence>
<dbReference type="InterPro" id="IPR013780">
    <property type="entry name" value="Glyco_hydro_b"/>
</dbReference>
<dbReference type="Pfam" id="PF09261">
    <property type="entry name" value="Alpha-mann_mid"/>
    <property type="match status" value="1"/>
</dbReference>
<dbReference type="Gene3D" id="1.20.1270.50">
    <property type="entry name" value="Glycoside hydrolase family 38, central domain"/>
    <property type="match status" value="1"/>
</dbReference>
<dbReference type="EC" id="3.2.1.114" evidence="8"/>
<dbReference type="Gene3D" id="2.60.40.1180">
    <property type="entry name" value="Golgi alpha-mannosidase II"/>
    <property type="match status" value="1"/>
</dbReference>
<keyword evidence="4" id="KW-0378">Hydrolase</keyword>
<comment type="function">
    <text evidence="7">Catalyzes the first committed step in the biosynthesis of complex N-glycans. It controls conversion of high mannose to complex N-glycans; the final hydrolytic step in the N-glycan maturation pathway.</text>
</comment>
<dbReference type="Gene3D" id="3.20.110.10">
    <property type="entry name" value="Glycoside hydrolase 38, N terminal domain"/>
    <property type="match status" value="1"/>
</dbReference>
<evidence type="ECO:0000256" key="7">
    <source>
        <dbReference type="ARBA" id="ARBA00059516"/>
    </source>
</evidence>
<evidence type="ECO:0000256" key="9">
    <source>
        <dbReference type="ARBA" id="ARBA00083602"/>
    </source>
</evidence>
<feature type="non-terminal residue" evidence="14">
    <location>
        <position position="704"/>
    </location>
</feature>
<proteinExistence type="inferred from homology"/>
<keyword evidence="3" id="KW-0479">Metal-binding</keyword>
<dbReference type="FunFam" id="3.20.110.10:FF:000003">
    <property type="entry name" value="Alpha-mannosidase"/>
    <property type="match status" value="1"/>
</dbReference>
<evidence type="ECO:0000259" key="13">
    <source>
        <dbReference type="SMART" id="SM00872"/>
    </source>
</evidence>
<dbReference type="InterPro" id="IPR015341">
    <property type="entry name" value="Glyco_hydro_38_cen"/>
</dbReference>
<dbReference type="EMBL" id="WIXE01002561">
    <property type="protein sequence ID" value="KAK5984700.1"/>
    <property type="molecule type" value="Genomic_DNA"/>
</dbReference>
<dbReference type="Proteomes" id="UP001331761">
    <property type="component" value="Unassembled WGS sequence"/>
</dbReference>
<keyword evidence="11" id="KW-0175">Coiled coil</keyword>
<sequence>MRSIRNIFSVGIICVFTVMCLYLYRSLDNRTIASDASRQEQRISSLKSDIERLRGVLKDNNNEIATLKQQIADIERKRKQEWDKQVEKENEVYDEKAQAEKALEEKVDQIAGDANHKAVEEEQKGVIPEPNRGNKVAVVFDALHKSATESSLSICQLRGNYSNSHADVQMLDLYDVLSFDNPDGGKWKQGWDVTYDKEKVAEAKTLQVIVVPHSHCDPGWIRTFEEYYDTQTRNILDGMVKHLGENQKDMRFIYAEISFLELWWRDQKDDVRNKVIKLLKDGQLEIVTGGWVMTDEANAHYFSIITELFEGHEWIRNHIGRDFTPTSHWSIDPFGLSPSIPHLLSAANITNAAIQRVHYSVKKHLAKNKELEFMWRQLWGSHGHADIRTHVFPFYSYDVPHTCGPDPAVCCQFDFRRLNEYGCPWRINPQVITDTNVDERAFLIYDQYRKKSQLYKTNVLLVPLGDDFRYDTELEWKVQYENYQKLFENMNNNKEWNVNARFGTLSDYFIELDRSLRVDQQSLPVLSGDFFTYADRDDHYWSGYFTSRPFYKQMDRTLLHQLRAAEIAFSLQLMNGKSLPDRVFSNLVEARRALSLFQHHDGVTGTAKDYVMEDYGKKMLFALRKTEKVLAETLGGLIGAVTVSGSYLTLDEYRDKQESLPQKKSYEIGQFVVVFNTLSRSRDEPVCILVDSIHAAVKSTEGKE</sequence>
<evidence type="ECO:0000313" key="14">
    <source>
        <dbReference type="EMBL" id="KAK5984700.1"/>
    </source>
</evidence>
<dbReference type="InterPro" id="IPR027291">
    <property type="entry name" value="Glyco_hydro_38_N_sf"/>
</dbReference>
<comment type="cofactor">
    <cofactor evidence="1">
        <name>Zn(2+)</name>
        <dbReference type="ChEBI" id="CHEBI:29105"/>
    </cofactor>
</comment>
<keyword evidence="5" id="KW-0862">Zinc</keyword>
<reference evidence="14 15" key="1">
    <citation type="submission" date="2019-10" db="EMBL/GenBank/DDBJ databases">
        <title>Assembly and Annotation for the nematode Trichostrongylus colubriformis.</title>
        <authorList>
            <person name="Martin J."/>
        </authorList>
    </citation>
    <scope>NUCLEOTIDE SEQUENCE [LARGE SCALE GENOMIC DNA]</scope>
    <source>
        <strain evidence="14">G859</strain>
        <tissue evidence="14">Whole worm</tissue>
    </source>
</reference>
<dbReference type="SUPFAM" id="SSF88713">
    <property type="entry name" value="Glycoside hydrolase/deacetylase"/>
    <property type="match status" value="1"/>
</dbReference>
<dbReference type="AlphaFoldDB" id="A0AAN8G6J2"/>
<keyword evidence="12" id="KW-0812">Transmembrane</keyword>
<gene>
    <name evidence="14" type="ORF">GCK32_004329</name>
</gene>
<dbReference type="PANTHER" id="PTHR11607:SF3">
    <property type="entry name" value="LYSOSOMAL ALPHA-MANNOSIDASE"/>
    <property type="match status" value="1"/>
</dbReference>
<keyword evidence="12" id="KW-0472">Membrane</keyword>
<evidence type="ECO:0000256" key="8">
    <source>
        <dbReference type="ARBA" id="ARBA00066412"/>
    </source>
</evidence>
<keyword evidence="12" id="KW-1133">Transmembrane helix</keyword>
<dbReference type="GO" id="GO:0004572">
    <property type="term" value="F:mannosyl-oligosaccharide 1,3-1,6-alpha-mannosidase activity"/>
    <property type="evidence" value="ECO:0007669"/>
    <property type="project" value="UniProtKB-EC"/>
</dbReference>
<feature type="coiled-coil region" evidence="11">
    <location>
        <begin position="36"/>
        <end position="106"/>
    </location>
</feature>
<dbReference type="CDD" id="cd10809">
    <property type="entry name" value="GH38N_AMII_GMII_SfManIII_like"/>
    <property type="match status" value="1"/>
</dbReference>
<dbReference type="InterPro" id="IPR000602">
    <property type="entry name" value="Glyco_hydro_38_N"/>
</dbReference>
<comment type="similarity">
    <text evidence="2">Belongs to the glycosyl hydrolase 38 family.</text>
</comment>
<evidence type="ECO:0000256" key="10">
    <source>
        <dbReference type="ARBA" id="ARBA00093232"/>
    </source>
</evidence>
<evidence type="ECO:0000256" key="3">
    <source>
        <dbReference type="ARBA" id="ARBA00022723"/>
    </source>
</evidence>
<evidence type="ECO:0000256" key="12">
    <source>
        <dbReference type="SAM" id="Phobius"/>
    </source>
</evidence>
<keyword evidence="15" id="KW-1185">Reference proteome</keyword>
<dbReference type="GO" id="GO:0046872">
    <property type="term" value="F:metal ion binding"/>
    <property type="evidence" value="ECO:0007669"/>
    <property type="project" value="UniProtKB-KW"/>
</dbReference>
<comment type="catalytic activity">
    <reaction evidence="10">
        <text>N(4)-{beta-D-GlcNAc-(1-&gt;2)-alpha-D-Man-(1-&gt;3)-[alpha-D-Man-(1-&gt;3)-[alpha-D-Man-(1-&gt;6)]-alpha-D-Man-(1-&gt;6)]-beta-D-Man-(1-&gt;4)-beta-D-GlcNAc-(1-&gt;4)-beta-D-GlcNAc}-L-asparaginyl-[protein] + 2 H2O = 2 alpha-D-mannopyranose + an N(4)-{beta-D-GlcNAc-(1-&gt;2)-alpha-D-Man-(1-&gt;3)-[alpha-D-Man-(1-&gt;6)]-beta-D-Man-(1-&gt;4)-beta-D-GlcNAc-(1-&gt;4)-beta-D-GlcNAc}-L-asparaginyl-[protein]</text>
        <dbReference type="Rhea" id="RHEA:56052"/>
        <dbReference type="Rhea" id="RHEA-COMP:14368"/>
        <dbReference type="Rhea" id="RHEA-COMP:14369"/>
        <dbReference type="ChEBI" id="CHEBI:15377"/>
        <dbReference type="ChEBI" id="CHEBI:28729"/>
        <dbReference type="ChEBI" id="CHEBI:60615"/>
        <dbReference type="ChEBI" id="CHEBI:60625"/>
        <dbReference type="EC" id="3.2.1.114"/>
    </reaction>
</comment>
<dbReference type="FunFam" id="1.20.1270.50:FF:000001">
    <property type="entry name" value="Alpha-mannosidase"/>
    <property type="match status" value="1"/>
</dbReference>
<dbReference type="SUPFAM" id="SSF88688">
    <property type="entry name" value="Families 57/38 glycoside transferase middle domain"/>
    <property type="match status" value="1"/>
</dbReference>
<name>A0AAN8G6J2_TRICO</name>
<keyword evidence="6" id="KW-0326">Glycosidase</keyword>
<evidence type="ECO:0000256" key="5">
    <source>
        <dbReference type="ARBA" id="ARBA00022833"/>
    </source>
</evidence>
<dbReference type="GO" id="GO:0000139">
    <property type="term" value="C:Golgi membrane"/>
    <property type="evidence" value="ECO:0007669"/>
    <property type="project" value="TreeGrafter"/>
</dbReference>
<evidence type="ECO:0000256" key="4">
    <source>
        <dbReference type="ARBA" id="ARBA00022801"/>
    </source>
</evidence>
<protein>
    <recommendedName>
        <fullName evidence="8">mannosyl-oligosaccharide 1,3-1,6-alpha-mannosidase</fullName>
        <ecNumber evidence="8">3.2.1.114</ecNumber>
    </recommendedName>
    <alternativeName>
        <fullName evidence="9">Mannosyl-oligosaccharide 1,3-1,6-alpha-mannosidase</fullName>
    </alternativeName>
</protein>